<proteinExistence type="predicted"/>
<dbReference type="Gene3D" id="3.40.50.720">
    <property type="entry name" value="NAD(P)-binding Rossmann-like Domain"/>
    <property type="match status" value="2"/>
</dbReference>
<dbReference type="AlphaFoldDB" id="A0A316B3S4"/>
<keyword evidence="2" id="KW-0520">NAD</keyword>
<name>A0A316B3S4_9BACT</name>
<gene>
    <name evidence="4" type="ORF">CLV98_108137</name>
</gene>
<accession>A0A316B3S4</accession>
<dbReference type="GO" id="GO:0051287">
    <property type="term" value="F:NAD binding"/>
    <property type="evidence" value="ECO:0007669"/>
    <property type="project" value="InterPro"/>
</dbReference>
<feature type="domain" description="D-isomer specific 2-hydroxyacid dehydrogenase NAD-binding" evidence="3">
    <location>
        <begin position="130"/>
        <end position="300"/>
    </location>
</feature>
<dbReference type="InterPro" id="IPR006140">
    <property type="entry name" value="D-isomer_DH_NAD-bd"/>
</dbReference>
<dbReference type="CDD" id="cd05300">
    <property type="entry name" value="2-Hacid_dh_1"/>
    <property type="match status" value="1"/>
</dbReference>
<sequence length="337" mass="37594">MTFPQYHSTEGYNFISLYPSPTYSSVMNIYCHSNFEAPLVSRLENDIPRGYTIDFKGEQEENNRKLFSKAEVVLGNPPMDWFANKETKLVYWQLESAGFDQYQGLIIDPSTKVANMGAWFGRPCSETIVGGILALYRGLHTLTKLQIRTEWVGHAIRKDLRLLFNERVVILGAGTIGMVIKDILVGFGCHVQLFARTSPQAKITSREDLLQALPEIDLVINTLPGTALNFVDETFISSMKPDSVYANVGRGSTTDEKALIQALERGHLAGAVLDVTETEPLPEEHPLWKMPQVILSQHTGGGHRNEHVGKVDLFLTNIHAVASGCDIMDRIDISRGY</sequence>
<protein>
    <submittedName>
        <fullName evidence="4">Phosphoglycerate dehydrogenase-like enzyme</fullName>
    </submittedName>
</protein>
<dbReference type="Proteomes" id="UP000245880">
    <property type="component" value="Unassembled WGS sequence"/>
</dbReference>
<reference evidence="4 5" key="1">
    <citation type="submission" date="2018-03" db="EMBL/GenBank/DDBJ databases">
        <title>Genomic Encyclopedia of Archaeal and Bacterial Type Strains, Phase II (KMG-II): from individual species to whole genera.</title>
        <authorList>
            <person name="Goeker M."/>
        </authorList>
    </citation>
    <scope>NUCLEOTIDE SEQUENCE [LARGE SCALE GENOMIC DNA]</scope>
    <source>
        <strain evidence="4 5">DSM 100346</strain>
    </source>
</reference>
<dbReference type="Pfam" id="PF02826">
    <property type="entry name" value="2-Hacid_dh_C"/>
    <property type="match status" value="1"/>
</dbReference>
<dbReference type="EMBL" id="QGDT01000008">
    <property type="protein sequence ID" value="PWJ57217.1"/>
    <property type="molecule type" value="Genomic_DNA"/>
</dbReference>
<keyword evidence="5" id="KW-1185">Reference proteome</keyword>
<evidence type="ECO:0000256" key="1">
    <source>
        <dbReference type="ARBA" id="ARBA00023002"/>
    </source>
</evidence>
<comment type="caution">
    <text evidence="4">The sequence shown here is derived from an EMBL/GenBank/DDBJ whole genome shotgun (WGS) entry which is preliminary data.</text>
</comment>
<evidence type="ECO:0000313" key="5">
    <source>
        <dbReference type="Proteomes" id="UP000245880"/>
    </source>
</evidence>
<keyword evidence="1" id="KW-0560">Oxidoreductase</keyword>
<evidence type="ECO:0000313" key="4">
    <source>
        <dbReference type="EMBL" id="PWJ57217.1"/>
    </source>
</evidence>
<dbReference type="GO" id="GO:0016491">
    <property type="term" value="F:oxidoreductase activity"/>
    <property type="evidence" value="ECO:0007669"/>
    <property type="project" value="UniProtKB-KW"/>
</dbReference>
<dbReference type="PANTHER" id="PTHR43333:SF1">
    <property type="entry name" value="D-ISOMER SPECIFIC 2-HYDROXYACID DEHYDROGENASE NAD-BINDING DOMAIN-CONTAINING PROTEIN"/>
    <property type="match status" value="1"/>
</dbReference>
<evidence type="ECO:0000259" key="3">
    <source>
        <dbReference type="Pfam" id="PF02826"/>
    </source>
</evidence>
<dbReference type="SUPFAM" id="SSF51735">
    <property type="entry name" value="NAD(P)-binding Rossmann-fold domains"/>
    <property type="match status" value="1"/>
</dbReference>
<organism evidence="4 5">
    <name type="scientific">Dyadobacter jejuensis</name>
    <dbReference type="NCBI Taxonomy" id="1082580"/>
    <lineage>
        <taxon>Bacteria</taxon>
        <taxon>Pseudomonadati</taxon>
        <taxon>Bacteroidota</taxon>
        <taxon>Cytophagia</taxon>
        <taxon>Cytophagales</taxon>
        <taxon>Spirosomataceae</taxon>
        <taxon>Dyadobacter</taxon>
    </lineage>
</organism>
<evidence type="ECO:0000256" key="2">
    <source>
        <dbReference type="ARBA" id="ARBA00023027"/>
    </source>
</evidence>
<dbReference type="PANTHER" id="PTHR43333">
    <property type="entry name" value="2-HACID_DH_C DOMAIN-CONTAINING PROTEIN"/>
    <property type="match status" value="1"/>
</dbReference>
<dbReference type="InterPro" id="IPR036291">
    <property type="entry name" value="NAD(P)-bd_dom_sf"/>
</dbReference>